<dbReference type="PANTHER" id="PTHR34860">
    <property type="entry name" value="REPRESSOR-LIKE PROTEIN SSO7C3"/>
    <property type="match status" value="1"/>
</dbReference>
<dbReference type="Gene3D" id="2.10.260.10">
    <property type="match status" value="1"/>
</dbReference>
<dbReference type="Pfam" id="PF04014">
    <property type="entry name" value="MazE_antitoxin"/>
    <property type="match status" value="1"/>
</dbReference>
<dbReference type="AlphaFoldDB" id="K1ULS5"/>
<dbReference type="PANTHER" id="PTHR34860:SF6">
    <property type="entry name" value="REPRESSOR-LIKE PROTEIN SSO7C3"/>
    <property type="match status" value="1"/>
</dbReference>
<feature type="domain" description="SpoVT-AbrB" evidence="1">
    <location>
        <begin position="26"/>
        <end position="72"/>
    </location>
</feature>
<protein>
    <submittedName>
        <fullName evidence="2">AbrB family transcriptional regulator</fullName>
    </submittedName>
</protein>
<dbReference type="InterPro" id="IPR007159">
    <property type="entry name" value="SpoVT-AbrB_dom"/>
</dbReference>
<dbReference type="SUPFAM" id="SSF89447">
    <property type="entry name" value="AbrB/MazE/MraZ-like"/>
    <property type="match status" value="1"/>
</dbReference>
<accession>K1ULS5</accession>
<dbReference type="SMART" id="SM00966">
    <property type="entry name" value="SpoVT_AbrB"/>
    <property type="match status" value="1"/>
</dbReference>
<evidence type="ECO:0000259" key="1">
    <source>
        <dbReference type="PROSITE" id="PS51740"/>
    </source>
</evidence>
<dbReference type="PROSITE" id="PS51740">
    <property type="entry name" value="SPOVT_ABRB"/>
    <property type="match status" value="1"/>
</dbReference>
<dbReference type="EMBL" id="AJWZ01001888">
    <property type="protein sequence ID" value="EKC72481.1"/>
    <property type="molecule type" value="Genomic_DNA"/>
</dbReference>
<dbReference type="InterPro" id="IPR052975">
    <property type="entry name" value="Repressor-like_regulatory"/>
</dbReference>
<dbReference type="NCBIfam" id="TIGR01439">
    <property type="entry name" value="lp_hng_hel_AbrB"/>
    <property type="match status" value="1"/>
</dbReference>
<reference evidence="2" key="1">
    <citation type="journal article" date="2013" name="Environ. Microbiol.">
        <title>Microbiota from the distal guts of lean and obese adolescents exhibit partial functional redundancy besides clear differences in community structure.</title>
        <authorList>
            <person name="Ferrer M."/>
            <person name="Ruiz A."/>
            <person name="Lanza F."/>
            <person name="Haange S.B."/>
            <person name="Oberbach A."/>
            <person name="Till H."/>
            <person name="Bargiela R."/>
            <person name="Campoy C."/>
            <person name="Segura M.T."/>
            <person name="Richter M."/>
            <person name="von Bergen M."/>
            <person name="Seifert J."/>
            <person name="Suarez A."/>
        </authorList>
    </citation>
    <scope>NUCLEOTIDE SEQUENCE</scope>
</reference>
<name>K1ULS5_9ZZZZ</name>
<evidence type="ECO:0000313" key="2">
    <source>
        <dbReference type="EMBL" id="EKC72481.1"/>
    </source>
</evidence>
<sequence length="114" mass="12813">MWYKVRKVIRFLQEADRMETMQDKFMTTVRIGPKGQIVIPKEVRAMFGLAPGDSLILLADRERGIALQSSSYYDSFVRAVFDQGAQAATPDVPEAETKVFASALERELKKGNGK</sequence>
<dbReference type="GO" id="GO:0003677">
    <property type="term" value="F:DNA binding"/>
    <property type="evidence" value="ECO:0007669"/>
    <property type="project" value="InterPro"/>
</dbReference>
<dbReference type="InterPro" id="IPR037914">
    <property type="entry name" value="SpoVT-AbrB_sf"/>
</dbReference>
<gene>
    <name evidence="2" type="ORF">OBE_02866</name>
</gene>
<proteinExistence type="predicted"/>
<comment type="caution">
    <text evidence="2">The sequence shown here is derived from an EMBL/GenBank/DDBJ whole genome shotgun (WGS) entry which is preliminary data.</text>
</comment>
<organism evidence="2">
    <name type="scientific">human gut metagenome</name>
    <dbReference type="NCBI Taxonomy" id="408170"/>
    <lineage>
        <taxon>unclassified sequences</taxon>
        <taxon>metagenomes</taxon>
        <taxon>organismal metagenomes</taxon>
    </lineage>
</organism>